<feature type="transmembrane region" description="Helical" evidence="6">
    <location>
        <begin position="901"/>
        <end position="924"/>
    </location>
</feature>
<feature type="transmembrane region" description="Helical" evidence="6">
    <location>
        <begin position="374"/>
        <end position="394"/>
    </location>
</feature>
<comment type="caution">
    <text evidence="8">The sequence shown here is derived from an EMBL/GenBank/DDBJ whole genome shotgun (WGS) entry which is preliminary data.</text>
</comment>
<dbReference type="InterPro" id="IPR004869">
    <property type="entry name" value="MMPL_dom"/>
</dbReference>
<evidence type="ECO:0000256" key="6">
    <source>
        <dbReference type="SAM" id="Phobius"/>
    </source>
</evidence>
<feature type="transmembrane region" description="Helical" evidence="6">
    <location>
        <begin position="439"/>
        <end position="463"/>
    </location>
</feature>
<feature type="transmembrane region" description="Helical" evidence="6">
    <location>
        <begin position="872"/>
        <end position="895"/>
    </location>
</feature>
<dbReference type="PROSITE" id="PS50156">
    <property type="entry name" value="SSD"/>
    <property type="match status" value="2"/>
</dbReference>
<evidence type="ECO:0000259" key="7">
    <source>
        <dbReference type="PROSITE" id="PS50156"/>
    </source>
</evidence>
<accession>A0A6B0SH20</accession>
<evidence type="ECO:0000256" key="4">
    <source>
        <dbReference type="ARBA" id="ARBA00022989"/>
    </source>
</evidence>
<dbReference type="InterPro" id="IPR000731">
    <property type="entry name" value="SSD"/>
</dbReference>
<sequence length="1104" mass="115808">MRLGVSEWIADNTRVVLAVMLVASTVAAAGVPMVDQSTSLGQFQTDADEAEALDYADANFSGGTAGTTSAQVVVQDDDVLDRETLLAILEYEQALEANATVNDTLVESDSMRSVANLVATASIRRNRVEELQTREGELAATAAALADSVETLARNPNAGVESAFDDVDANTAVTLTDEDYAHFEDAVEQRRADGGETDGSEGQRGTTENVTRRILADEYEALAEDRNDLADLDPTLTAQVDELRSLNDSQVETLAADVLAGNEKQSSQALAFVPDYYEPGSTETNATLLVVTQETPGGSFAPGDAPGEIEDSQAAMAALTPDDGVTSVLLYGDGIVSAEITDSMKDSVLLVGPLAVAFVLLVLVIVYRDLLDILLGLLGIALVLVWTFGAMGWFDIAFSQPFVVVLVLLVGLSIDYGLHVVMRYREARETPEASPSRAMAVALGSVGVALVYVTTTTAIGFLSNLISPLTVFRELGVVSAIGIVATLLVFGLLVPALKVELDAVLEARGVDRVKPAVGTGAGPINRVLGVGATLATKAPYVVIIVAVVVSSVGAYGATDIDASFEQSDFLAEDPDEWLKDLPGPVAPGTYTAETAIETLDADFVRQDTTATILVRGDVTDSGTLARIDSARANASDLTATETYADGEAAITDPVTVMDRVAATNESFNETYASADTNGDGVPDENVTAVYDELYRVAPEDAGDVVHREDGQYRAARMVVTLAGGVDDGTVRDQMEWIAADVHGDGVSAIATGDVIVNQITADQLAETAFLSLVVALLSVLVVLAAAYRLTEGSASLGVVTIVPVAFTLTWVLGTMALLDIPFNIVTGMITGLTIGLGVDYSLHVSERFNQELADAETVADALHETLTGTGGALLSSAATTASGFAVLLVAVLPFLQSFGLITAVTIVFAFLASVFVLPSLLVVWARVVGRGESAATESGDGPVAAGGGPIRTIDRPYALPDQAVPVTVSVGEVADRTCLRETIPGDVVSLAVTPDPVAVNRRDGRLSVYWAVDERRAAATVEYTVELPGELRDGDVFEFQGVVEAVDGGRPVRGDDAVTVVADVFQRVIERGAVTDADIAAAVESESVTETEVQRLRDAWLRTD</sequence>
<dbReference type="InterPro" id="IPR050545">
    <property type="entry name" value="Mycobact_MmpL"/>
</dbReference>
<dbReference type="PANTHER" id="PTHR33406:SF13">
    <property type="entry name" value="MEMBRANE PROTEIN YDFJ"/>
    <property type="match status" value="1"/>
</dbReference>
<feature type="transmembrane region" description="Helical" evidence="6">
    <location>
        <begin position="538"/>
        <end position="557"/>
    </location>
</feature>
<evidence type="ECO:0000313" key="8">
    <source>
        <dbReference type="EMBL" id="MXR20918.1"/>
    </source>
</evidence>
<organism evidence="8 9">
    <name type="scientific">Halobacterium bonnevillei</name>
    <dbReference type="NCBI Taxonomy" id="2692200"/>
    <lineage>
        <taxon>Archaea</taxon>
        <taxon>Methanobacteriati</taxon>
        <taxon>Methanobacteriota</taxon>
        <taxon>Stenosarchaea group</taxon>
        <taxon>Halobacteria</taxon>
        <taxon>Halobacteriales</taxon>
        <taxon>Halobacteriaceae</taxon>
        <taxon>Halobacterium</taxon>
    </lineage>
</organism>
<evidence type="ECO:0000313" key="9">
    <source>
        <dbReference type="Proteomes" id="UP000471521"/>
    </source>
</evidence>
<gene>
    <name evidence="8" type="ORF">GRX66_09995</name>
</gene>
<feature type="domain" description="SSD" evidence="7">
    <location>
        <begin position="374"/>
        <end position="500"/>
    </location>
</feature>
<feature type="domain" description="SSD" evidence="7">
    <location>
        <begin position="767"/>
        <end position="923"/>
    </location>
</feature>
<keyword evidence="4 6" id="KW-1133">Transmembrane helix</keyword>
<dbReference type="Proteomes" id="UP000471521">
    <property type="component" value="Unassembled WGS sequence"/>
</dbReference>
<dbReference type="OrthoDB" id="42357at2157"/>
<feature type="transmembrane region" description="Helical" evidence="6">
    <location>
        <begin position="768"/>
        <end position="787"/>
    </location>
</feature>
<dbReference type="SUPFAM" id="SSF82866">
    <property type="entry name" value="Multidrug efflux transporter AcrB transmembrane domain"/>
    <property type="match status" value="2"/>
</dbReference>
<protein>
    <submittedName>
        <fullName evidence="8">MMPL family transporter</fullName>
    </submittedName>
</protein>
<dbReference type="GO" id="GO:0005886">
    <property type="term" value="C:plasma membrane"/>
    <property type="evidence" value="ECO:0007669"/>
    <property type="project" value="UniProtKB-SubCell"/>
</dbReference>
<feature type="transmembrane region" description="Helical" evidence="6">
    <location>
        <begin position="794"/>
        <end position="818"/>
    </location>
</feature>
<keyword evidence="9" id="KW-1185">Reference proteome</keyword>
<dbReference type="PANTHER" id="PTHR33406">
    <property type="entry name" value="MEMBRANE PROTEIN MJ1562-RELATED"/>
    <property type="match status" value="1"/>
</dbReference>
<evidence type="ECO:0000256" key="2">
    <source>
        <dbReference type="ARBA" id="ARBA00022475"/>
    </source>
</evidence>
<name>A0A6B0SH20_9EURY</name>
<dbReference type="Pfam" id="PF03176">
    <property type="entry name" value="MMPL"/>
    <property type="match status" value="2"/>
</dbReference>
<dbReference type="AlphaFoldDB" id="A0A6B0SH20"/>
<keyword evidence="2" id="KW-1003">Cell membrane</keyword>
<feature type="transmembrane region" description="Helical" evidence="6">
    <location>
        <begin position="824"/>
        <end position="842"/>
    </location>
</feature>
<reference evidence="8 9" key="1">
    <citation type="submission" date="2019-12" db="EMBL/GenBank/DDBJ databases">
        <title>Isolation and characterization of three novel carbon monoxide-oxidizing members of Halobacteria from salione crusts and soils.</title>
        <authorList>
            <person name="Myers M.R."/>
            <person name="King G.M."/>
        </authorList>
    </citation>
    <scope>NUCLEOTIDE SEQUENCE [LARGE SCALE GENOMIC DNA]</scope>
    <source>
        <strain evidence="8 9">PCN9</strain>
    </source>
</reference>
<feature type="transmembrane region" description="Helical" evidence="6">
    <location>
        <begin position="475"/>
        <end position="497"/>
    </location>
</feature>
<feature type="transmembrane region" description="Helical" evidence="6">
    <location>
        <begin position="400"/>
        <end position="418"/>
    </location>
</feature>
<comment type="subcellular location">
    <subcellularLocation>
        <location evidence="1">Cell membrane</location>
        <topology evidence="1">Multi-pass membrane protein</topology>
    </subcellularLocation>
</comment>
<proteinExistence type="predicted"/>
<keyword evidence="5 6" id="KW-0472">Membrane</keyword>
<keyword evidence="3 6" id="KW-0812">Transmembrane</keyword>
<feature type="transmembrane region" description="Helical" evidence="6">
    <location>
        <begin position="348"/>
        <end position="367"/>
    </location>
</feature>
<evidence type="ECO:0000256" key="5">
    <source>
        <dbReference type="ARBA" id="ARBA00023136"/>
    </source>
</evidence>
<dbReference type="EMBL" id="WUUU01000071">
    <property type="protein sequence ID" value="MXR20918.1"/>
    <property type="molecule type" value="Genomic_DNA"/>
</dbReference>
<dbReference type="Gene3D" id="1.20.1640.10">
    <property type="entry name" value="Multidrug efflux transporter AcrB transmembrane domain"/>
    <property type="match status" value="2"/>
</dbReference>
<evidence type="ECO:0000256" key="3">
    <source>
        <dbReference type="ARBA" id="ARBA00022692"/>
    </source>
</evidence>
<evidence type="ECO:0000256" key="1">
    <source>
        <dbReference type="ARBA" id="ARBA00004651"/>
    </source>
</evidence>